<keyword evidence="3" id="KW-0560">Oxidoreductase</keyword>
<dbReference type="AlphaFoldDB" id="X0Y115"/>
<dbReference type="InterPro" id="IPR036683">
    <property type="entry name" value="CO_DH_flav_C_dom_sf"/>
</dbReference>
<name>X0Y115_9ZZZZ</name>
<keyword evidence="2" id="KW-0274">FAD</keyword>
<comment type="caution">
    <text evidence="5">The sequence shown here is derived from an EMBL/GenBank/DDBJ whole genome shotgun (WGS) entry which is preliminary data.</text>
</comment>
<organism evidence="5">
    <name type="scientific">marine sediment metagenome</name>
    <dbReference type="NCBI Taxonomy" id="412755"/>
    <lineage>
        <taxon>unclassified sequences</taxon>
        <taxon>metagenomes</taxon>
        <taxon>ecological metagenomes</taxon>
    </lineage>
</organism>
<evidence type="ECO:0000313" key="5">
    <source>
        <dbReference type="EMBL" id="GAG49504.1"/>
    </source>
</evidence>
<evidence type="ECO:0000256" key="3">
    <source>
        <dbReference type="ARBA" id="ARBA00023002"/>
    </source>
</evidence>
<dbReference type="Gene3D" id="3.30.390.50">
    <property type="entry name" value="CO dehydrogenase flavoprotein, C-terminal domain"/>
    <property type="match status" value="1"/>
</dbReference>
<dbReference type="SMART" id="SM01092">
    <property type="entry name" value="CO_deh_flav_C"/>
    <property type="match status" value="1"/>
</dbReference>
<dbReference type="PANTHER" id="PTHR42659:SF2">
    <property type="entry name" value="XANTHINE DEHYDROGENASE SUBUNIT C-RELATED"/>
    <property type="match status" value="1"/>
</dbReference>
<reference evidence="5" key="1">
    <citation type="journal article" date="2014" name="Front. Microbiol.">
        <title>High frequency of phylogenetically diverse reductive dehalogenase-homologous genes in deep subseafloor sedimentary metagenomes.</title>
        <authorList>
            <person name="Kawai M."/>
            <person name="Futagami T."/>
            <person name="Toyoda A."/>
            <person name="Takaki Y."/>
            <person name="Nishi S."/>
            <person name="Hori S."/>
            <person name="Arai W."/>
            <person name="Tsubouchi T."/>
            <person name="Morono Y."/>
            <person name="Uchiyama I."/>
            <person name="Ito T."/>
            <person name="Fujiyama A."/>
            <person name="Inagaki F."/>
            <person name="Takami H."/>
        </authorList>
    </citation>
    <scope>NUCLEOTIDE SEQUENCE</scope>
    <source>
        <strain evidence="5">Expedition CK06-06</strain>
    </source>
</reference>
<dbReference type="PANTHER" id="PTHR42659">
    <property type="entry name" value="XANTHINE DEHYDROGENASE SUBUNIT C-RELATED"/>
    <property type="match status" value="1"/>
</dbReference>
<dbReference type="InterPro" id="IPR051312">
    <property type="entry name" value="Diverse_Substr_Oxidored"/>
</dbReference>
<evidence type="ECO:0000256" key="1">
    <source>
        <dbReference type="ARBA" id="ARBA00022630"/>
    </source>
</evidence>
<dbReference type="EMBL" id="BARS01051875">
    <property type="protein sequence ID" value="GAG49504.1"/>
    <property type="molecule type" value="Genomic_DNA"/>
</dbReference>
<dbReference type="Pfam" id="PF03450">
    <property type="entry name" value="CO_deh_flav_C"/>
    <property type="match status" value="1"/>
</dbReference>
<protein>
    <recommendedName>
        <fullName evidence="4">CO dehydrogenase flavoprotein C-terminal domain-containing protein</fullName>
    </recommendedName>
</protein>
<evidence type="ECO:0000256" key="2">
    <source>
        <dbReference type="ARBA" id="ARBA00022827"/>
    </source>
</evidence>
<evidence type="ECO:0000259" key="4">
    <source>
        <dbReference type="SMART" id="SM01092"/>
    </source>
</evidence>
<dbReference type="InterPro" id="IPR005107">
    <property type="entry name" value="CO_DH_flav_C"/>
</dbReference>
<dbReference type="GO" id="GO:0016491">
    <property type="term" value="F:oxidoreductase activity"/>
    <property type="evidence" value="ECO:0007669"/>
    <property type="project" value="UniProtKB-KW"/>
</dbReference>
<feature type="non-terminal residue" evidence="5">
    <location>
        <position position="1"/>
    </location>
</feature>
<dbReference type="SUPFAM" id="SSF55447">
    <property type="entry name" value="CO dehydrogenase flavoprotein C-terminal domain-like"/>
    <property type="match status" value="1"/>
</dbReference>
<gene>
    <name evidence="5" type="ORF">S01H1_77203</name>
</gene>
<feature type="domain" description="CO dehydrogenase flavoprotein C-terminal" evidence="4">
    <location>
        <begin position="2"/>
        <end position="78"/>
    </location>
</feature>
<sequence>GQCFEWARISLGPVAPVPFRARKTEAFLAGKPTEEETLLAAAGIAAEEAEPRTSRLRASKEYRAEVLEVLVRQGLTRAVAQARVPGRQ</sequence>
<accession>X0Y115</accession>
<keyword evidence="1" id="KW-0285">Flavoprotein</keyword>
<proteinExistence type="predicted"/>